<reference evidence="4" key="1">
    <citation type="submission" date="2021-07" db="EMBL/GenBank/DDBJ databases">
        <title>Candidatus Kaistella beijingensis sp. nov. isolated from a municipal wastewater treatment plant is involved in sludge foaming.</title>
        <authorList>
            <person name="Song Y."/>
            <person name="Liu S.-J."/>
        </authorList>
    </citation>
    <scope>NUCLEOTIDE SEQUENCE</scope>
    <source>
        <strain evidence="4">DSM 43998</strain>
    </source>
</reference>
<evidence type="ECO:0000313" key="4">
    <source>
        <dbReference type="EMBL" id="QXQ13230.1"/>
    </source>
</evidence>
<dbReference type="PROSITE" id="PS50977">
    <property type="entry name" value="HTH_TETR_2"/>
    <property type="match status" value="1"/>
</dbReference>
<protein>
    <submittedName>
        <fullName evidence="4">TetR/AcrR family transcriptional regulator</fullName>
    </submittedName>
</protein>
<feature type="DNA-binding region" description="H-T-H motif" evidence="2">
    <location>
        <begin position="37"/>
        <end position="56"/>
    </location>
</feature>
<dbReference type="EMBL" id="CP079105">
    <property type="protein sequence ID" value="QXQ13230.1"/>
    <property type="molecule type" value="Genomic_DNA"/>
</dbReference>
<dbReference type="PANTHER" id="PTHR30055:SF226">
    <property type="entry name" value="HTH-TYPE TRANSCRIPTIONAL REGULATOR PKSA"/>
    <property type="match status" value="1"/>
</dbReference>
<dbReference type="PANTHER" id="PTHR30055">
    <property type="entry name" value="HTH-TYPE TRANSCRIPTIONAL REGULATOR RUTR"/>
    <property type="match status" value="1"/>
</dbReference>
<sequence length="200" mass="20772">MAYRRSPAVQARLDAQEEEILRAAIEVLSRDGYRGLSIAEVAAGAGVAVGTVYRHFAGKAELVTTIFRRVAGREVEAVAAAGASGTPAERVRGAIETFAGRALKNPRLAYTLLTEPVDVALDAERLVFRQAFARTFATAIAAGLAEGLLPPQDPQTSAAALVGGLAEVLGGPLADGLDATAVVAEFVGFSLRALGAREQE</sequence>
<evidence type="ECO:0000256" key="1">
    <source>
        <dbReference type="ARBA" id="ARBA00023125"/>
    </source>
</evidence>
<dbReference type="Gene3D" id="1.10.357.10">
    <property type="entry name" value="Tetracycline Repressor, domain 2"/>
    <property type="match status" value="1"/>
</dbReference>
<dbReference type="InterPro" id="IPR001647">
    <property type="entry name" value="HTH_TetR"/>
</dbReference>
<keyword evidence="1 2" id="KW-0238">DNA-binding</keyword>
<dbReference type="Gene3D" id="1.10.10.60">
    <property type="entry name" value="Homeodomain-like"/>
    <property type="match status" value="1"/>
</dbReference>
<name>A0ABX8S9R9_9ACTN</name>
<dbReference type="PROSITE" id="PS01081">
    <property type="entry name" value="HTH_TETR_1"/>
    <property type="match status" value="1"/>
</dbReference>
<proteinExistence type="predicted"/>
<gene>
    <name evidence="4" type="ORF">KV203_15290</name>
</gene>
<dbReference type="InterPro" id="IPR023772">
    <property type="entry name" value="DNA-bd_HTH_TetR-type_CS"/>
</dbReference>
<feature type="domain" description="HTH tetR-type" evidence="3">
    <location>
        <begin position="14"/>
        <end position="74"/>
    </location>
</feature>
<dbReference type="SUPFAM" id="SSF46689">
    <property type="entry name" value="Homeodomain-like"/>
    <property type="match status" value="1"/>
</dbReference>
<dbReference type="InterPro" id="IPR050109">
    <property type="entry name" value="HTH-type_TetR-like_transc_reg"/>
</dbReference>
<accession>A0ABX8S9R9</accession>
<evidence type="ECO:0000256" key="2">
    <source>
        <dbReference type="PROSITE-ProRule" id="PRU00335"/>
    </source>
</evidence>
<dbReference type="InterPro" id="IPR009057">
    <property type="entry name" value="Homeodomain-like_sf"/>
</dbReference>
<evidence type="ECO:0000313" key="5">
    <source>
        <dbReference type="Proteomes" id="UP000887023"/>
    </source>
</evidence>
<dbReference type="SUPFAM" id="SSF48498">
    <property type="entry name" value="Tetracyclin repressor-like, C-terminal domain"/>
    <property type="match status" value="1"/>
</dbReference>
<evidence type="ECO:0000259" key="3">
    <source>
        <dbReference type="PROSITE" id="PS50977"/>
    </source>
</evidence>
<dbReference type="Proteomes" id="UP000887023">
    <property type="component" value="Chromosome"/>
</dbReference>
<organism evidence="4 5">
    <name type="scientific">Skermania pinensis</name>
    <dbReference type="NCBI Taxonomy" id="39122"/>
    <lineage>
        <taxon>Bacteria</taxon>
        <taxon>Bacillati</taxon>
        <taxon>Actinomycetota</taxon>
        <taxon>Actinomycetes</taxon>
        <taxon>Mycobacteriales</taxon>
        <taxon>Gordoniaceae</taxon>
        <taxon>Skermania</taxon>
    </lineage>
</organism>
<dbReference type="InterPro" id="IPR036271">
    <property type="entry name" value="Tet_transcr_reg_TetR-rel_C_sf"/>
</dbReference>
<dbReference type="Pfam" id="PF00440">
    <property type="entry name" value="TetR_N"/>
    <property type="match status" value="1"/>
</dbReference>
<dbReference type="PRINTS" id="PR00455">
    <property type="entry name" value="HTHTETR"/>
</dbReference>
<dbReference type="RefSeq" id="WP_066472801.1">
    <property type="nucleotide sequence ID" value="NZ_CBCRUZ010000008.1"/>
</dbReference>
<keyword evidence="5" id="KW-1185">Reference proteome</keyword>